<dbReference type="Gene3D" id="1.25.40.20">
    <property type="entry name" value="Ankyrin repeat-containing domain"/>
    <property type="match status" value="1"/>
</dbReference>
<evidence type="ECO:0000256" key="3">
    <source>
        <dbReference type="SAM" id="Coils"/>
    </source>
</evidence>
<accession>A0A3G5A2Q1</accession>
<keyword evidence="4" id="KW-0812">Transmembrane</keyword>
<evidence type="ECO:0000256" key="2">
    <source>
        <dbReference type="ARBA" id="ARBA00023043"/>
    </source>
</evidence>
<dbReference type="EMBL" id="MK072207">
    <property type="protein sequence ID" value="AYV80103.1"/>
    <property type="molecule type" value="Genomic_DNA"/>
</dbReference>
<keyword evidence="3" id="KW-0175">Coiled coil</keyword>
<keyword evidence="4" id="KW-0472">Membrane</keyword>
<feature type="coiled-coil region" evidence="3">
    <location>
        <begin position="1098"/>
        <end position="1125"/>
    </location>
</feature>
<protein>
    <submittedName>
        <fullName evidence="5">Uncharacterized protein</fullName>
    </submittedName>
</protein>
<dbReference type="InterPro" id="IPR002110">
    <property type="entry name" value="Ankyrin_rpt"/>
</dbReference>
<keyword evidence="1" id="KW-0677">Repeat</keyword>
<reference evidence="5" key="1">
    <citation type="submission" date="2018-10" db="EMBL/GenBank/DDBJ databases">
        <title>Hidden diversity of soil giant viruses.</title>
        <authorList>
            <person name="Schulz F."/>
            <person name="Alteio L."/>
            <person name="Goudeau D."/>
            <person name="Ryan E.M."/>
            <person name="Malmstrom R.R."/>
            <person name="Blanchard J."/>
            <person name="Woyke T."/>
        </authorList>
    </citation>
    <scope>NUCLEOTIDE SEQUENCE</scope>
    <source>
        <strain evidence="5">GAV1</strain>
    </source>
</reference>
<organism evidence="5">
    <name type="scientific">Gaeavirus sp</name>
    <dbReference type="NCBI Taxonomy" id="2487767"/>
    <lineage>
        <taxon>Viruses</taxon>
        <taxon>Varidnaviria</taxon>
        <taxon>Bamfordvirae</taxon>
        <taxon>Nucleocytoviricota</taxon>
        <taxon>Megaviricetes</taxon>
        <taxon>Imitervirales</taxon>
        <taxon>Mimiviridae</taxon>
        <taxon>Klosneuvirinae</taxon>
    </lineage>
</organism>
<feature type="transmembrane region" description="Helical" evidence="4">
    <location>
        <begin position="1283"/>
        <end position="1304"/>
    </location>
</feature>
<evidence type="ECO:0000256" key="4">
    <source>
        <dbReference type="SAM" id="Phobius"/>
    </source>
</evidence>
<gene>
    <name evidence="5" type="ORF">Gaeavirus9_13</name>
</gene>
<dbReference type="PANTHER" id="PTHR44207">
    <property type="entry name" value="SURFACE ANTIGEN BSPA-LIKE-RELATED"/>
    <property type="match status" value="1"/>
</dbReference>
<name>A0A3G5A2Q1_9VIRU</name>
<dbReference type="PROSITE" id="PS50088">
    <property type="entry name" value="ANK_REPEAT"/>
    <property type="match status" value="1"/>
</dbReference>
<dbReference type="SUPFAM" id="SSF48403">
    <property type="entry name" value="Ankyrin repeat"/>
    <property type="match status" value="1"/>
</dbReference>
<evidence type="ECO:0000256" key="1">
    <source>
        <dbReference type="ARBA" id="ARBA00022737"/>
    </source>
</evidence>
<dbReference type="Pfam" id="PF12796">
    <property type="entry name" value="Ank_2"/>
    <property type="match status" value="1"/>
</dbReference>
<dbReference type="SMART" id="SM00248">
    <property type="entry name" value="ANK"/>
    <property type="match status" value="2"/>
</dbReference>
<keyword evidence="4" id="KW-1133">Transmembrane helix</keyword>
<evidence type="ECO:0000313" key="5">
    <source>
        <dbReference type="EMBL" id="AYV80103.1"/>
    </source>
</evidence>
<keyword evidence="2" id="KW-0040">ANK repeat</keyword>
<sequence>MDTKPKFNNPNTRNVNRNYITEQKTDYFRIDKIYSEFSTSEYPEIATILQSDMILNFRTEKGETLIHAILRNPSTTLTEQQIKTIIEQLVHKNVSINAMNEYNQTSIHLAAQRGFYDVIQYLISLHCDFNKIDNYGNAPLHYLIDNFITDCKENQYYKTSNKKIKYNAASKLSKYEKITEKLLILSLINQLETIPVSTLLMKHINQITELFIPYNLTELTKLINIHKLKINDLYRDHESQTIKSDTQTIIAQANTDITRLYKEFIIKPEDLSEQKINDIAALLQATPTPDVHKTKSLNKINDIIKDLDGIYEKYVTDVLKILHLYYYIGKTYTDTNDGAKICSTIFFAEYKPSIYIAYDKILNNTPLINPKRLAAKFIRHKTKSALNEQMDLTIDMKNNVGHPYVIDIFNDNNDMILYAQGITGGMIYKPFNVSDISAHFQIDANHYCRFTQACKLILYMRESCVSIKNYFEAGNFDHYYVTFQNNFVNETVLNVINNLTILQTELNYLQRPINQIISDYNQFTDILKLHKITAYNFLFSQINTDEIKKNYDKNQLDTLQTVYKTLIELTAMSNEYIEFINSYYSLEFLKTYNNFINSKPSDLTGFINNMLFTIDSQYPSSFIKYASNVMTPENIIALKNKHLVYYNGDKHNTLYYNTTVPITITYKRVKFDDDFRLEDTQYTVNIGGVYHTGFNVIQYNDNGLDIRTDKSIMAPTNIITDGINMMWAYVNRPYNITDDGIPIIALSHSKELLTLIISKICNVMKDNNLLKPIIESVIDDINKLSIPKETQDTFLETFNYIKDNENILEMVIKDKLISLINTYIKLEITKHVNHVTQKLLIDKLDNSIYDRSELANLKSIYQLNPKSESLDKLLLDMLGTTGDSIFGKINDTLINVQTLETTSLNSNSNKKLLINKCSNDSKIDSLRNLHFNFRVLDRNGNTIINRLIDQFNIYAIEKVLKLDPSISSYENNRGQNSQKYLIDVMKTIADYYSNETITKRYNSYAINLQEELKSAGLEDIELDEQKGIVQNIIRNSLYIFNEFIWLKMLGCPNGWTFSDKDELINIVSPNVKETLLIQSITPSDYSTINELTNANIIKTKLSESINKLNTEISELTNSKKQYAKEKQNKTKLITDSQLDIMVDKVQNTINNKQSEIIQFQHLLESLSSTAAPNDLIISCIHSINLITETSINFKIYNDIAEKLWNNYLRTIAFTNSKNDTDSYISNFNLKLLTLNLTTASKEQINILTKYNTSIINDIYGDFYDLDKYEDSEYNYTNRTILNIIYLNVINILAIEMFSGIIRYIHNRYIDQKIIKKIIDNHETSEGTVIFNTIKKLLKQNIIEKLQLKNPEKKYPDIVHYKEELTNAIYTQAGIPQNDIDSTYINKIIDFYTFISNNISYNIYQEITAFLDNLKKRSLLTEILKLIHTD</sequence>
<proteinExistence type="predicted"/>
<dbReference type="InterPro" id="IPR036770">
    <property type="entry name" value="Ankyrin_rpt-contain_sf"/>
</dbReference>
<dbReference type="PROSITE" id="PS50297">
    <property type="entry name" value="ANK_REP_REGION"/>
    <property type="match status" value="1"/>
</dbReference>